<comment type="caution">
    <text evidence="2">The sequence shown here is derived from an EMBL/GenBank/DDBJ whole genome shotgun (WGS) entry which is preliminary data.</text>
</comment>
<evidence type="ECO:0000313" key="2">
    <source>
        <dbReference type="EMBL" id="MFD2114238.1"/>
    </source>
</evidence>
<keyword evidence="3" id="KW-1185">Reference proteome</keyword>
<dbReference type="RefSeq" id="WP_377769211.1">
    <property type="nucleotide sequence ID" value="NZ_JBHUHO010000002.1"/>
</dbReference>
<protein>
    <recommendedName>
        <fullName evidence="4">ABC transporter permease</fullName>
    </recommendedName>
</protein>
<keyword evidence="1" id="KW-0472">Membrane</keyword>
<evidence type="ECO:0000313" key="3">
    <source>
        <dbReference type="Proteomes" id="UP001597362"/>
    </source>
</evidence>
<evidence type="ECO:0000256" key="1">
    <source>
        <dbReference type="SAM" id="Phobius"/>
    </source>
</evidence>
<name>A0ABW4YFK0_9BACL</name>
<dbReference type="EMBL" id="JBHUHO010000002">
    <property type="protein sequence ID" value="MFD2114238.1"/>
    <property type="molecule type" value="Genomic_DNA"/>
</dbReference>
<feature type="transmembrane region" description="Helical" evidence="1">
    <location>
        <begin position="21"/>
        <end position="38"/>
    </location>
</feature>
<sequence length="239" mass="27107">MTSLLSYLHTCFMRSYRYGPSTFVFIIGIILFYSVVPNPVMDSYAFTTMFLFIISAVLCYTFMDMETSSQESVTMLHSRSLLKLYFAKLLYIWLFTIPLALYAVLFPLLFHKFDRNPSVEELGFAFLAHAASSWLGVTLACWFSSKFIRSRVMSFLTLSVVIIITISVQGIENRLSESMKNVVVLLPPLNNTIKVLMSFDSAILFTKVVAIAASLLYGTILAVLFLFVLHKRKLDSLTS</sequence>
<proteinExistence type="predicted"/>
<feature type="transmembrane region" description="Helical" evidence="1">
    <location>
        <begin position="204"/>
        <end position="229"/>
    </location>
</feature>
<feature type="transmembrane region" description="Helical" evidence="1">
    <location>
        <begin position="122"/>
        <end position="143"/>
    </location>
</feature>
<feature type="transmembrane region" description="Helical" evidence="1">
    <location>
        <begin position="152"/>
        <end position="171"/>
    </location>
</feature>
<dbReference type="Proteomes" id="UP001597362">
    <property type="component" value="Unassembled WGS sequence"/>
</dbReference>
<keyword evidence="1" id="KW-0812">Transmembrane</keyword>
<gene>
    <name evidence="2" type="ORF">ACFSJH_00515</name>
</gene>
<accession>A0ABW4YFK0</accession>
<feature type="transmembrane region" description="Helical" evidence="1">
    <location>
        <begin position="84"/>
        <end position="110"/>
    </location>
</feature>
<evidence type="ECO:0008006" key="4">
    <source>
        <dbReference type="Google" id="ProtNLM"/>
    </source>
</evidence>
<organism evidence="2 3">
    <name type="scientific">Paenibacillus yanchengensis</name>
    <dbReference type="NCBI Taxonomy" id="2035833"/>
    <lineage>
        <taxon>Bacteria</taxon>
        <taxon>Bacillati</taxon>
        <taxon>Bacillota</taxon>
        <taxon>Bacilli</taxon>
        <taxon>Bacillales</taxon>
        <taxon>Paenibacillaceae</taxon>
        <taxon>Paenibacillus</taxon>
    </lineage>
</organism>
<reference evidence="3" key="1">
    <citation type="journal article" date="2019" name="Int. J. Syst. Evol. Microbiol.">
        <title>The Global Catalogue of Microorganisms (GCM) 10K type strain sequencing project: providing services to taxonomists for standard genome sequencing and annotation.</title>
        <authorList>
            <consortium name="The Broad Institute Genomics Platform"/>
            <consortium name="The Broad Institute Genome Sequencing Center for Infectious Disease"/>
            <person name="Wu L."/>
            <person name="Ma J."/>
        </authorList>
    </citation>
    <scope>NUCLEOTIDE SEQUENCE [LARGE SCALE GENOMIC DNA]</scope>
    <source>
        <strain evidence="3">GH52</strain>
    </source>
</reference>
<keyword evidence="1" id="KW-1133">Transmembrane helix</keyword>
<feature type="transmembrane region" description="Helical" evidence="1">
    <location>
        <begin position="44"/>
        <end position="63"/>
    </location>
</feature>